<accession>A0A9Q1GSW3</accession>
<feature type="region of interest" description="Disordered" evidence="1">
    <location>
        <begin position="97"/>
        <end position="163"/>
    </location>
</feature>
<dbReference type="AlphaFoldDB" id="A0A9Q1GSW3"/>
<dbReference type="Proteomes" id="UP001153076">
    <property type="component" value="Unassembled WGS sequence"/>
</dbReference>
<proteinExistence type="predicted"/>
<name>A0A9Q1GSW3_9CARY</name>
<keyword evidence="3" id="KW-1185">Reference proteome</keyword>
<evidence type="ECO:0000313" key="3">
    <source>
        <dbReference type="Proteomes" id="UP001153076"/>
    </source>
</evidence>
<protein>
    <submittedName>
        <fullName evidence="2">Uncharacterized protein</fullName>
    </submittedName>
</protein>
<comment type="caution">
    <text evidence="2">The sequence shown here is derived from an EMBL/GenBank/DDBJ whole genome shotgun (WGS) entry which is preliminary data.</text>
</comment>
<gene>
    <name evidence="2" type="ORF">Cgig2_026122</name>
</gene>
<dbReference type="OrthoDB" id="72596at2759"/>
<sequence>MEGPDEISCRVSFLKEEGNRCFKKDDFDQASAFYLATIKLLFFNCIVFDVDEPLFKRLSLTLNLTLAAFELNYLAKNDSDGEQHSCRVIAQSNEGMVKNANECDPDSSGEMERKEESNQVTDSEATSEMEFDNSTVDSNSTLTSMTSFEGRSRANPTKLPDVI</sequence>
<feature type="compositionally biased region" description="Polar residues" evidence="1">
    <location>
        <begin position="132"/>
        <end position="149"/>
    </location>
</feature>
<dbReference type="EMBL" id="JAKOGI010001364">
    <property type="protein sequence ID" value="KAJ8426010.1"/>
    <property type="molecule type" value="Genomic_DNA"/>
</dbReference>
<reference evidence="2" key="1">
    <citation type="submission" date="2022-04" db="EMBL/GenBank/DDBJ databases">
        <title>Carnegiea gigantea Genome sequencing and assembly v2.</title>
        <authorList>
            <person name="Copetti D."/>
            <person name="Sanderson M.J."/>
            <person name="Burquez A."/>
            <person name="Wojciechowski M.F."/>
        </authorList>
    </citation>
    <scope>NUCLEOTIDE SEQUENCE</scope>
    <source>
        <strain evidence="2">SGP5-SGP5p</strain>
        <tissue evidence="2">Aerial part</tissue>
    </source>
</reference>
<organism evidence="2 3">
    <name type="scientific">Carnegiea gigantea</name>
    <dbReference type="NCBI Taxonomy" id="171969"/>
    <lineage>
        <taxon>Eukaryota</taxon>
        <taxon>Viridiplantae</taxon>
        <taxon>Streptophyta</taxon>
        <taxon>Embryophyta</taxon>
        <taxon>Tracheophyta</taxon>
        <taxon>Spermatophyta</taxon>
        <taxon>Magnoliopsida</taxon>
        <taxon>eudicotyledons</taxon>
        <taxon>Gunneridae</taxon>
        <taxon>Pentapetalae</taxon>
        <taxon>Caryophyllales</taxon>
        <taxon>Cactineae</taxon>
        <taxon>Cactaceae</taxon>
        <taxon>Cactoideae</taxon>
        <taxon>Echinocereeae</taxon>
        <taxon>Carnegiea</taxon>
    </lineage>
</organism>
<evidence type="ECO:0000313" key="2">
    <source>
        <dbReference type="EMBL" id="KAJ8426010.1"/>
    </source>
</evidence>
<evidence type="ECO:0000256" key="1">
    <source>
        <dbReference type="SAM" id="MobiDB-lite"/>
    </source>
</evidence>